<evidence type="ECO:0000256" key="1">
    <source>
        <dbReference type="SAM" id="Phobius"/>
    </source>
</evidence>
<name>A0ABP6VAI4_9PSEU</name>
<comment type="caution">
    <text evidence="3">The sequence shown here is derived from an EMBL/GenBank/DDBJ whole genome shotgun (WGS) entry which is preliminary data.</text>
</comment>
<evidence type="ECO:0000313" key="3">
    <source>
        <dbReference type="EMBL" id="GAA3531387.1"/>
    </source>
</evidence>
<accession>A0ABP6VAI4</accession>
<organism evidence="3 4">
    <name type="scientific">Amycolatopsis ultiminotia</name>
    <dbReference type="NCBI Taxonomy" id="543629"/>
    <lineage>
        <taxon>Bacteria</taxon>
        <taxon>Bacillati</taxon>
        <taxon>Actinomycetota</taxon>
        <taxon>Actinomycetes</taxon>
        <taxon>Pseudonocardiales</taxon>
        <taxon>Pseudonocardiaceae</taxon>
        <taxon>Amycolatopsis</taxon>
    </lineage>
</organism>
<dbReference type="EMBL" id="BAAAZN010000002">
    <property type="protein sequence ID" value="GAA3531387.1"/>
    <property type="molecule type" value="Genomic_DNA"/>
</dbReference>
<keyword evidence="1" id="KW-0472">Membrane</keyword>
<protein>
    <submittedName>
        <fullName evidence="3">Envelope integrity protein Cei</fullName>
    </submittedName>
</protein>
<dbReference type="Pfam" id="PF13399">
    <property type="entry name" value="LytR_C"/>
    <property type="match status" value="1"/>
</dbReference>
<evidence type="ECO:0000259" key="2">
    <source>
        <dbReference type="Pfam" id="PF13399"/>
    </source>
</evidence>
<gene>
    <name evidence="3" type="primary">cei_1</name>
    <name evidence="3" type="ORF">GCM10022222_13040</name>
</gene>
<dbReference type="InterPro" id="IPR027381">
    <property type="entry name" value="LytR/CpsA/Psr_C"/>
</dbReference>
<dbReference type="Gene3D" id="3.30.70.2390">
    <property type="match status" value="1"/>
</dbReference>
<evidence type="ECO:0000313" key="4">
    <source>
        <dbReference type="Proteomes" id="UP001500689"/>
    </source>
</evidence>
<feature type="domain" description="LytR/CpsA/Psr regulator C-terminal" evidence="2">
    <location>
        <begin position="147"/>
        <end position="236"/>
    </location>
</feature>
<feature type="transmembrane region" description="Helical" evidence="1">
    <location>
        <begin position="82"/>
        <end position="101"/>
    </location>
</feature>
<keyword evidence="4" id="KW-1185">Reference proteome</keyword>
<dbReference type="Proteomes" id="UP001500689">
    <property type="component" value="Unassembled WGS sequence"/>
</dbReference>
<reference evidence="4" key="1">
    <citation type="journal article" date="2019" name="Int. J. Syst. Evol. Microbiol.">
        <title>The Global Catalogue of Microorganisms (GCM) 10K type strain sequencing project: providing services to taxonomists for standard genome sequencing and annotation.</title>
        <authorList>
            <consortium name="The Broad Institute Genomics Platform"/>
            <consortium name="The Broad Institute Genome Sequencing Center for Infectious Disease"/>
            <person name="Wu L."/>
            <person name="Ma J."/>
        </authorList>
    </citation>
    <scope>NUCLEOTIDE SEQUENCE [LARGE SCALE GENOMIC DNA]</scope>
    <source>
        <strain evidence="4">JCM 16898</strain>
    </source>
</reference>
<sequence>MVRSARVPAGPARTRGCRAGRIAPHHRATGVTPRLTAYDGVGEYTVGYSGAAGPPRWGRDGAVASGNGSGNRSARPYRKHRPLPALIVIGVFALGAVFVWVNAVVGRGDVDEAVQCSPAPAAPAGTSYTQVPHNGLDDRSPMPPDKVALKVLNASSTRGQGGIASTALRELGFTGTAEPGNDPAYPKGDARCRGQIRYGENGAAAARTVSLVVPCVELVRDNRKDASVDLVTGTLFTDIQPRAEALTVLKQLTDWSHAHQNGGGSEQSADASAPAIDETLLAAARDVTC</sequence>
<proteinExistence type="predicted"/>
<keyword evidence="1" id="KW-1133">Transmembrane helix</keyword>
<keyword evidence="1" id="KW-0812">Transmembrane</keyword>
<dbReference type="NCBIfam" id="NF035953">
    <property type="entry name" value="integrity_Cei"/>
    <property type="match status" value="1"/>
</dbReference>